<dbReference type="EMBL" id="MVGC01000392">
    <property type="protein sequence ID" value="RJE19561.1"/>
    <property type="molecule type" value="Genomic_DNA"/>
</dbReference>
<dbReference type="OrthoDB" id="48625at2759"/>
<dbReference type="GO" id="GO:0005737">
    <property type="term" value="C:cytoplasm"/>
    <property type="evidence" value="ECO:0007669"/>
    <property type="project" value="TreeGrafter"/>
</dbReference>
<dbReference type="InterPro" id="IPR041489">
    <property type="entry name" value="PDZ_6"/>
</dbReference>
<keyword evidence="7" id="KW-1185">Reference proteome</keyword>
<feature type="compositionally biased region" description="Polar residues" evidence="4">
    <location>
        <begin position="1"/>
        <end position="14"/>
    </location>
</feature>
<name>A0A3A2ZR53_9EURO</name>
<dbReference type="FunFam" id="2.30.42.10:FF:000107">
    <property type="entry name" value="26S proteasome non-ATPase regulatory subunit 9"/>
    <property type="match status" value="1"/>
</dbReference>
<dbReference type="GO" id="GO:0005634">
    <property type="term" value="C:nucleus"/>
    <property type="evidence" value="ECO:0007669"/>
    <property type="project" value="TreeGrafter"/>
</dbReference>
<evidence type="ECO:0000256" key="1">
    <source>
        <dbReference type="ARBA" id="ARBA00005256"/>
    </source>
</evidence>
<evidence type="ECO:0000313" key="6">
    <source>
        <dbReference type="EMBL" id="RJE19561.1"/>
    </source>
</evidence>
<evidence type="ECO:0000259" key="5">
    <source>
        <dbReference type="SMART" id="SM00228"/>
    </source>
</evidence>
<dbReference type="InterPro" id="IPR035269">
    <property type="entry name" value="PSMD9"/>
</dbReference>
<evidence type="ECO:0000256" key="4">
    <source>
        <dbReference type="SAM" id="MobiDB-lite"/>
    </source>
</evidence>
<proteinExistence type="inferred from homology"/>
<comment type="similarity">
    <text evidence="1">Belongs to the proteasome subunit p27 family.</text>
</comment>
<feature type="region of interest" description="Disordered" evidence="4">
    <location>
        <begin position="1"/>
        <end position="22"/>
    </location>
</feature>
<dbReference type="InterPro" id="IPR036034">
    <property type="entry name" value="PDZ_sf"/>
</dbReference>
<feature type="domain" description="PDZ" evidence="5">
    <location>
        <begin position="130"/>
        <end position="204"/>
    </location>
</feature>
<evidence type="ECO:0000313" key="7">
    <source>
        <dbReference type="Proteomes" id="UP000266188"/>
    </source>
</evidence>
<dbReference type="PANTHER" id="PTHR12651">
    <property type="entry name" value="26S PROTEASOME NON-ATPASE REGULATORY SUBUNIT 9"/>
    <property type="match status" value="1"/>
</dbReference>
<accession>A0A3A2ZR53</accession>
<protein>
    <recommendedName>
        <fullName evidence="3">Probable 26S proteasome regulatory subunit p27</fullName>
    </recommendedName>
</protein>
<comment type="caution">
    <text evidence="6">The sequence shown here is derived from an EMBL/GenBank/DDBJ whole genome shotgun (WGS) entry which is preliminary data.</text>
</comment>
<dbReference type="Gene3D" id="6.10.140.1710">
    <property type="match status" value="1"/>
</dbReference>
<reference evidence="7" key="1">
    <citation type="submission" date="2017-02" db="EMBL/GenBank/DDBJ databases">
        <authorList>
            <person name="Tafer H."/>
            <person name="Lopandic K."/>
        </authorList>
    </citation>
    <scope>NUCLEOTIDE SEQUENCE [LARGE SCALE GENOMIC DNA]</scope>
    <source>
        <strain evidence="7">CBS 366.77</strain>
    </source>
</reference>
<dbReference type="InterPro" id="IPR001478">
    <property type="entry name" value="PDZ"/>
</dbReference>
<feature type="compositionally biased region" description="Polar residues" evidence="4">
    <location>
        <begin position="120"/>
        <end position="131"/>
    </location>
</feature>
<dbReference type="SUPFAM" id="SSF50156">
    <property type="entry name" value="PDZ domain-like"/>
    <property type="match status" value="1"/>
</dbReference>
<evidence type="ECO:0000256" key="2">
    <source>
        <dbReference type="ARBA" id="ARBA00023186"/>
    </source>
</evidence>
<sequence>MDDNIHTPTISSGPTSGGVPRDFSKLSMEDLMQEKTRIEEELSALSGVLSSQGTNMTNSLTTFDGFPRDDIDVAQVRTTRVRIIRLRNDHKDVMKYLEKGLHDHFANLQRTNGAGAGAADTSSTQPSATVGDSLSTAGMLETPFAKVNSVAPGSPADQAGLKAGDTIRSFGEVNWLNHERLSKVAEAVQQNEGRALTVKVARKEDSLTTTELDLQLIPRRNWGGRGLLGCHLVPL</sequence>
<dbReference type="AlphaFoldDB" id="A0A3A2ZR53"/>
<feature type="region of interest" description="Disordered" evidence="4">
    <location>
        <begin position="112"/>
        <end position="131"/>
    </location>
</feature>
<dbReference type="InterPro" id="IPR040815">
    <property type="entry name" value="Nas2_N"/>
</dbReference>
<dbReference type="PANTHER" id="PTHR12651:SF1">
    <property type="entry name" value="26S PROTEASOME NON-ATPASE REGULATORY SUBUNIT 9"/>
    <property type="match status" value="1"/>
</dbReference>
<dbReference type="Gene3D" id="2.30.42.10">
    <property type="match status" value="1"/>
</dbReference>
<keyword evidence="2" id="KW-0143">Chaperone</keyword>
<dbReference type="Pfam" id="PF18265">
    <property type="entry name" value="Nas2_N"/>
    <property type="match status" value="1"/>
</dbReference>
<gene>
    <name evidence="6" type="ORF">PHISCL_08095</name>
</gene>
<dbReference type="GO" id="GO:0070682">
    <property type="term" value="P:proteasome regulatory particle assembly"/>
    <property type="evidence" value="ECO:0007669"/>
    <property type="project" value="InterPro"/>
</dbReference>
<dbReference type="Proteomes" id="UP000266188">
    <property type="component" value="Unassembled WGS sequence"/>
</dbReference>
<organism evidence="6 7">
    <name type="scientific">Aspergillus sclerotialis</name>
    <dbReference type="NCBI Taxonomy" id="2070753"/>
    <lineage>
        <taxon>Eukaryota</taxon>
        <taxon>Fungi</taxon>
        <taxon>Dikarya</taxon>
        <taxon>Ascomycota</taxon>
        <taxon>Pezizomycotina</taxon>
        <taxon>Eurotiomycetes</taxon>
        <taxon>Eurotiomycetidae</taxon>
        <taxon>Eurotiales</taxon>
        <taxon>Aspergillaceae</taxon>
        <taxon>Aspergillus</taxon>
        <taxon>Aspergillus subgen. Polypaecilum</taxon>
    </lineage>
</organism>
<dbReference type="STRING" id="2070753.A0A3A2ZR53"/>
<evidence type="ECO:0000256" key="3">
    <source>
        <dbReference type="ARBA" id="ARBA00068021"/>
    </source>
</evidence>
<dbReference type="Pfam" id="PF17820">
    <property type="entry name" value="PDZ_6"/>
    <property type="match status" value="1"/>
</dbReference>
<dbReference type="SMART" id="SM00228">
    <property type="entry name" value="PDZ"/>
    <property type="match status" value="1"/>
</dbReference>